<gene>
    <name evidence="2" type="ORF">LAESUDRAFT_724952</name>
</gene>
<sequence length="173" mass="18596">MKGSVVEKTTILLPKEEATAAWPDASSFSVPDSRMGLSWYDIAGYGTSVWARTASELLTMNHPASATPTASSPSPDHSPLTVASSPTISSNTSPRTSSIDVDFELLDDKAEKECRVKERSETTEPLTNVFEPREPSTYEVAAEIFTLFPATEAGTEYCSKLFDVPLQIAGDGA</sequence>
<dbReference type="EMBL" id="KV427619">
    <property type="protein sequence ID" value="KZT07494.1"/>
    <property type="molecule type" value="Genomic_DNA"/>
</dbReference>
<feature type="compositionally biased region" description="Polar residues" evidence="1">
    <location>
        <begin position="81"/>
        <end position="99"/>
    </location>
</feature>
<dbReference type="InParanoid" id="A0A165EPI0"/>
<dbReference type="AlphaFoldDB" id="A0A165EPI0"/>
<evidence type="ECO:0000313" key="2">
    <source>
        <dbReference type="EMBL" id="KZT07494.1"/>
    </source>
</evidence>
<proteinExistence type="predicted"/>
<dbReference type="GeneID" id="63825755"/>
<protein>
    <submittedName>
        <fullName evidence="2">Uncharacterized protein</fullName>
    </submittedName>
</protein>
<accession>A0A165EPI0</accession>
<feature type="compositionally biased region" description="Low complexity" evidence="1">
    <location>
        <begin position="63"/>
        <end position="79"/>
    </location>
</feature>
<evidence type="ECO:0000313" key="3">
    <source>
        <dbReference type="Proteomes" id="UP000076871"/>
    </source>
</evidence>
<evidence type="ECO:0000256" key="1">
    <source>
        <dbReference type="SAM" id="MobiDB-lite"/>
    </source>
</evidence>
<keyword evidence="3" id="KW-1185">Reference proteome</keyword>
<feature type="region of interest" description="Disordered" evidence="1">
    <location>
        <begin position="63"/>
        <end position="100"/>
    </location>
</feature>
<name>A0A165EPI0_9APHY</name>
<organism evidence="2 3">
    <name type="scientific">Laetiporus sulphureus 93-53</name>
    <dbReference type="NCBI Taxonomy" id="1314785"/>
    <lineage>
        <taxon>Eukaryota</taxon>
        <taxon>Fungi</taxon>
        <taxon>Dikarya</taxon>
        <taxon>Basidiomycota</taxon>
        <taxon>Agaricomycotina</taxon>
        <taxon>Agaricomycetes</taxon>
        <taxon>Polyporales</taxon>
        <taxon>Laetiporus</taxon>
    </lineage>
</organism>
<dbReference type="RefSeq" id="XP_040765234.1">
    <property type="nucleotide sequence ID" value="XM_040908726.1"/>
</dbReference>
<feature type="non-terminal residue" evidence="2">
    <location>
        <position position="173"/>
    </location>
</feature>
<reference evidence="2 3" key="1">
    <citation type="journal article" date="2016" name="Mol. Biol. Evol.">
        <title>Comparative Genomics of Early-Diverging Mushroom-Forming Fungi Provides Insights into the Origins of Lignocellulose Decay Capabilities.</title>
        <authorList>
            <person name="Nagy L.G."/>
            <person name="Riley R."/>
            <person name="Tritt A."/>
            <person name="Adam C."/>
            <person name="Daum C."/>
            <person name="Floudas D."/>
            <person name="Sun H."/>
            <person name="Yadav J.S."/>
            <person name="Pangilinan J."/>
            <person name="Larsson K.H."/>
            <person name="Matsuura K."/>
            <person name="Barry K."/>
            <person name="Labutti K."/>
            <person name="Kuo R."/>
            <person name="Ohm R.A."/>
            <person name="Bhattacharya S.S."/>
            <person name="Shirouzu T."/>
            <person name="Yoshinaga Y."/>
            <person name="Martin F.M."/>
            <person name="Grigoriev I.V."/>
            <person name="Hibbett D.S."/>
        </authorList>
    </citation>
    <scope>NUCLEOTIDE SEQUENCE [LARGE SCALE GENOMIC DNA]</scope>
    <source>
        <strain evidence="2 3">93-53</strain>
    </source>
</reference>
<dbReference type="Proteomes" id="UP000076871">
    <property type="component" value="Unassembled WGS sequence"/>
</dbReference>